<name>A0AAV7CRK0_ENGPU</name>
<feature type="transmembrane region" description="Helical" evidence="1">
    <location>
        <begin position="6"/>
        <end position="28"/>
    </location>
</feature>
<evidence type="ECO:0000256" key="1">
    <source>
        <dbReference type="SAM" id="Phobius"/>
    </source>
</evidence>
<evidence type="ECO:0000313" key="3">
    <source>
        <dbReference type="Proteomes" id="UP000824782"/>
    </source>
</evidence>
<reference evidence="2" key="1">
    <citation type="thesis" date="2020" institute="ProQuest LLC" country="789 East Eisenhower Parkway, Ann Arbor, MI, USA">
        <title>Comparative Genomics and Chromosome Evolution.</title>
        <authorList>
            <person name="Mudd A.B."/>
        </authorList>
    </citation>
    <scope>NUCLEOTIDE SEQUENCE</scope>
    <source>
        <strain evidence="2">237g6f4</strain>
        <tissue evidence="2">Blood</tissue>
    </source>
</reference>
<keyword evidence="1" id="KW-1133">Transmembrane helix</keyword>
<dbReference type="Proteomes" id="UP000824782">
    <property type="component" value="Unassembled WGS sequence"/>
</dbReference>
<evidence type="ECO:0000313" key="2">
    <source>
        <dbReference type="EMBL" id="KAG8587441.1"/>
    </source>
</evidence>
<comment type="caution">
    <text evidence="2">The sequence shown here is derived from an EMBL/GenBank/DDBJ whole genome shotgun (WGS) entry which is preliminary data.</text>
</comment>
<keyword evidence="1" id="KW-0472">Membrane</keyword>
<proteinExistence type="predicted"/>
<gene>
    <name evidence="2" type="ORF">GDO81_005662</name>
</gene>
<keyword evidence="1" id="KW-0812">Transmembrane</keyword>
<dbReference type="EMBL" id="WNYA01000002">
    <property type="protein sequence ID" value="KAG8587441.1"/>
    <property type="molecule type" value="Genomic_DNA"/>
</dbReference>
<accession>A0AAV7CRK0</accession>
<protein>
    <submittedName>
        <fullName evidence="2">Uncharacterized protein</fullName>
    </submittedName>
</protein>
<keyword evidence="3" id="KW-1185">Reference proteome</keyword>
<dbReference type="AlphaFoldDB" id="A0AAV7CRK0"/>
<organism evidence="2 3">
    <name type="scientific">Engystomops pustulosus</name>
    <name type="common">Tungara frog</name>
    <name type="synonym">Physalaemus pustulosus</name>
    <dbReference type="NCBI Taxonomy" id="76066"/>
    <lineage>
        <taxon>Eukaryota</taxon>
        <taxon>Metazoa</taxon>
        <taxon>Chordata</taxon>
        <taxon>Craniata</taxon>
        <taxon>Vertebrata</taxon>
        <taxon>Euteleostomi</taxon>
        <taxon>Amphibia</taxon>
        <taxon>Batrachia</taxon>
        <taxon>Anura</taxon>
        <taxon>Neobatrachia</taxon>
        <taxon>Hyloidea</taxon>
        <taxon>Leptodactylidae</taxon>
        <taxon>Leiuperinae</taxon>
        <taxon>Engystomops</taxon>
    </lineage>
</organism>
<sequence length="155" mass="18312">MTRYLLVFILIIVIFTTLLVAFCTCLIINKKNRRPHKNCKHSKNIKDQEIKYSTRRTEIKNQEQIMNNQQPYVNKNMEPHYANEILVETENDAAYIYPIPSDYYNFEYEVIDQEIHAVRSTVKKKSGSTVKTKMEVNEIVKETCRYTTLNADLIL</sequence>